<protein>
    <submittedName>
        <fullName evidence="2">BolA family transcriptional regulator</fullName>
    </submittedName>
</protein>
<dbReference type="InterPro" id="IPR002634">
    <property type="entry name" value="BolA"/>
</dbReference>
<keyword evidence="3" id="KW-1185">Reference proteome</keyword>
<evidence type="ECO:0000313" key="3">
    <source>
        <dbReference type="Proteomes" id="UP000593594"/>
    </source>
</evidence>
<dbReference type="Proteomes" id="UP000593594">
    <property type="component" value="Chromosome"/>
</dbReference>
<dbReference type="InterPro" id="IPR036065">
    <property type="entry name" value="BolA-like_sf"/>
</dbReference>
<dbReference type="PIRSF" id="PIRSF003113">
    <property type="entry name" value="BolA"/>
    <property type="match status" value="1"/>
</dbReference>
<organism evidence="2 3">
    <name type="scientific">Kaustia mangrovi</name>
    <dbReference type="NCBI Taxonomy" id="2593653"/>
    <lineage>
        <taxon>Bacteria</taxon>
        <taxon>Pseudomonadati</taxon>
        <taxon>Pseudomonadota</taxon>
        <taxon>Alphaproteobacteria</taxon>
        <taxon>Hyphomicrobiales</taxon>
        <taxon>Parvibaculaceae</taxon>
        <taxon>Kaustia</taxon>
    </lineage>
</organism>
<dbReference type="KEGG" id="kmn:HW532_06755"/>
<evidence type="ECO:0000313" key="2">
    <source>
        <dbReference type="EMBL" id="QPC42432.1"/>
    </source>
</evidence>
<dbReference type="GO" id="GO:0016226">
    <property type="term" value="P:iron-sulfur cluster assembly"/>
    <property type="evidence" value="ECO:0007669"/>
    <property type="project" value="TreeGrafter"/>
</dbReference>
<name>A0A7S8HBA7_9HYPH</name>
<dbReference type="AlphaFoldDB" id="A0A7S8HBA7"/>
<dbReference type="Gene3D" id="3.30.300.90">
    <property type="entry name" value="BolA-like"/>
    <property type="match status" value="1"/>
</dbReference>
<comment type="similarity">
    <text evidence="1">Belongs to the BolA/IbaG family.</text>
</comment>
<dbReference type="PANTHER" id="PTHR46230:SF7">
    <property type="entry name" value="BOLA-LIKE PROTEIN 1"/>
    <property type="match status" value="1"/>
</dbReference>
<dbReference type="SUPFAM" id="SSF82657">
    <property type="entry name" value="BolA-like"/>
    <property type="match status" value="1"/>
</dbReference>
<evidence type="ECO:0000256" key="1">
    <source>
        <dbReference type="RuleBase" id="RU003860"/>
    </source>
</evidence>
<dbReference type="PANTHER" id="PTHR46230">
    <property type="match status" value="1"/>
</dbReference>
<dbReference type="Pfam" id="PF01722">
    <property type="entry name" value="BolA"/>
    <property type="match status" value="1"/>
</dbReference>
<gene>
    <name evidence="2" type="ORF">HW532_06755</name>
</gene>
<dbReference type="EMBL" id="CP058214">
    <property type="protein sequence ID" value="QPC42432.1"/>
    <property type="molecule type" value="Genomic_DNA"/>
</dbReference>
<reference evidence="2 3" key="1">
    <citation type="submission" date="2020-06" db="EMBL/GenBank/DDBJ databases">
        <title>Genome sequence of 2 isolates from Red Sea Mangroves.</title>
        <authorList>
            <person name="Sefrji F."/>
            <person name="Michoud G."/>
            <person name="Merlino G."/>
            <person name="Daffonchio D."/>
        </authorList>
    </citation>
    <scope>NUCLEOTIDE SEQUENCE [LARGE SCALE GENOMIC DNA]</scope>
    <source>
        <strain evidence="2 3">R1DC25</strain>
    </source>
</reference>
<accession>A0A7S8HBA7</accession>
<sequence length="94" mass="10372">MADGTVKRQIAAKVRQAFAPLRLEVVDDSERHRGHSGYREGGESHFRLTVVSDVFSGKRRVERHRLVNSVLAEELAGPVHALNITALAPEEDSA</sequence>
<dbReference type="RefSeq" id="WP_213163664.1">
    <property type="nucleotide sequence ID" value="NZ_CP058214.1"/>
</dbReference>
<proteinExistence type="inferred from homology"/>